<dbReference type="PANTHER" id="PTHR45708:SF49">
    <property type="entry name" value="ENDOCHITINASE"/>
    <property type="match status" value="1"/>
</dbReference>
<evidence type="ECO:0000313" key="4">
    <source>
        <dbReference type="EMBL" id="GMM50016.1"/>
    </source>
</evidence>
<dbReference type="PANTHER" id="PTHR45708">
    <property type="entry name" value="ENDOCHITINASE"/>
    <property type="match status" value="1"/>
</dbReference>
<evidence type="ECO:0000256" key="1">
    <source>
        <dbReference type="ARBA" id="ARBA00022801"/>
    </source>
</evidence>
<protein>
    <recommendedName>
        <fullName evidence="6">1,3-beta-glucanosyltransferase</fullName>
    </recommendedName>
</protein>
<evidence type="ECO:0000313" key="5">
    <source>
        <dbReference type="Proteomes" id="UP001362899"/>
    </source>
</evidence>
<dbReference type="GO" id="GO:0005576">
    <property type="term" value="C:extracellular region"/>
    <property type="evidence" value="ECO:0007669"/>
    <property type="project" value="TreeGrafter"/>
</dbReference>
<evidence type="ECO:0000256" key="3">
    <source>
        <dbReference type="SAM" id="SignalP"/>
    </source>
</evidence>
<dbReference type="EMBL" id="BTGC01000003">
    <property type="protein sequence ID" value="GMM50016.1"/>
    <property type="molecule type" value="Genomic_DNA"/>
</dbReference>
<reference evidence="4 5" key="1">
    <citation type="journal article" date="2023" name="Elife">
        <title>Identification of key yeast species and microbe-microbe interactions impacting larval growth of Drosophila in the wild.</title>
        <authorList>
            <person name="Mure A."/>
            <person name="Sugiura Y."/>
            <person name="Maeda R."/>
            <person name="Honda K."/>
            <person name="Sakurai N."/>
            <person name="Takahashi Y."/>
            <person name="Watada M."/>
            <person name="Katoh T."/>
            <person name="Gotoh A."/>
            <person name="Gotoh Y."/>
            <person name="Taniguchi I."/>
            <person name="Nakamura K."/>
            <person name="Hayashi T."/>
            <person name="Katayama T."/>
            <person name="Uemura T."/>
            <person name="Hattori Y."/>
        </authorList>
    </citation>
    <scope>NUCLEOTIDE SEQUENCE [LARGE SCALE GENOMIC DNA]</scope>
    <source>
        <strain evidence="4 5">SB-73</strain>
    </source>
</reference>
<evidence type="ECO:0008006" key="6">
    <source>
        <dbReference type="Google" id="ProtNLM"/>
    </source>
</evidence>
<name>A0AAV5RFP3_STABA</name>
<feature type="signal peptide" evidence="3">
    <location>
        <begin position="1"/>
        <end position="20"/>
    </location>
</feature>
<keyword evidence="2" id="KW-0326">Glycosidase</keyword>
<feature type="chain" id="PRO_5043876427" description="1,3-beta-glucanosyltransferase" evidence="3">
    <location>
        <begin position="21"/>
        <end position="487"/>
    </location>
</feature>
<keyword evidence="5" id="KW-1185">Reference proteome</keyword>
<sequence>MASFIPGWLFLLSIATCVLGAESISVIETWGSDSSESSLATYCQTNQASMFAIDYFDTQSMNLSISNSASGNYSSLGSQIQYCQSLGKEIFLIVGAKDADLPSSYSSSLKQALSPFYDQQSSTHPFGKNVNIDGVILRGTYDDTSSTFVSDFISSASGIKVSLNVPCQKDILDNSNIANSISNVDFVIVDYSYSCAIKSDDWSTYNSFGPSIFIGLDVNTADYAYHTPEEVTEAYSYYLANEQKFAGFSLNDAYYAVQKLPQGYNYEYYINRLSSAGVSASASASAASSDSQSTYIAPSTTNWRNVSIATSSAAEIETTIETTTNVNANVSTVNTVNTPLAANTSLAFGNILLEVTTSNADPTTTTTTNTLTIGTQGPVAIVNVSSAVNSNVYPATTTTAGISTATPQTYFTGIGSIQSGSPNVTATTTGSAYSSINYNISASTTSMYDNSSEICPELEPVYVDVTEWSTEIYTLVIDCCHSGSASA</sequence>
<dbReference type="Proteomes" id="UP001362899">
    <property type="component" value="Unassembled WGS sequence"/>
</dbReference>
<dbReference type="AlphaFoldDB" id="A0AAV5RFP3"/>
<dbReference type="InterPro" id="IPR017853">
    <property type="entry name" value="GH"/>
</dbReference>
<dbReference type="GO" id="GO:0004568">
    <property type="term" value="F:chitinase activity"/>
    <property type="evidence" value="ECO:0007669"/>
    <property type="project" value="TreeGrafter"/>
</dbReference>
<accession>A0AAV5RFP3</accession>
<keyword evidence="3" id="KW-0732">Signal</keyword>
<organism evidence="4 5">
    <name type="scientific">Starmerella bacillaris</name>
    <name type="common">Yeast</name>
    <name type="synonym">Candida zemplinina</name>
    <dbReference type="NCBI Taxonomy" id="1247836"/>
    <lineage>
        <taxon>Eukaryota</taxon>
        <taxon>Fungi</taxon>
        <taxon>Dikarya</taxon>
        <taxon>Ascomycota</taxon>
        <taxon>Saccharomycotina</taxon>
        <taxon>Dipodascomycetes</taxon>
        <taxon>Dipodascales</taxon>
        <taxon>Trichomonascaceae</taxon>
        <taxon>Starmerella</taxon>
    </lineage>
</organism>
<gene>
    <name evidence="4" type="ORF">DASB73_009740</name>
</gene>
<dbReference type="InterPro" id="IPR050542">
    <property type="entry name" value="Glycosyl_Hydrlase18_Chitinase"/>
</dbReference>
<dbReference type="Gene3D" id="3.20.20.80">
    <property type="entry name" value="Glycosidases"/>
    <property type="match status" value="1"/>
</dbReference>
<evidence type="ECO:0000256" key="2">
    <source>
        <dbReference type="ARBA" id="ARBA00023295"/>
    </source>
</evidence>
<dbReference type="SUPFAM" id="SSF51445">
    <property type="entry name" value="(Trans)glycosidases"/>
    <property type="match status" value="1"/>
</dbReference>
<comment type="caution">
    <text evidence="4">The sequence shown here is derived from an EMBL/GenBank/DDBJ whole genome shotgun (WGS) entry which is preliminary data.</text>
</comment>
<keyword evidence="1" id="KW-0378">Hydrolase</keyword>
<proteinExistence type="predicted"/>